<dbReference type="AlphaFoldDB" id="A0CIP5"/>
<dbReference type="Pfam" id="PF00069">
    <property type="entry name" value="Pkinase"/>
    <property type="match status" value="1"/>
</dbReference>
<dbReference type="PANTHER" id="PTHR44167:SF24">
    <property type="entry name" value="SERINE_THREONINE-PROTEIN KINASE CHK2"/>
    <property type="match status" value="1"/>
</dbReference>
<dbReference type="GO" id="GO:0044773">
    <property type="term" value="P:mitotic DNA damage checkpoint signaling"/>
    <property type="evidence" value="ECO:0000318"/>
    <property type="project" value="GO_Central"/>
</dbReference>
<evidence type="ECO:0000256" key="1">
    <source>
        <dbReference type="SAM" id="Coils"/>
    </source>
</evidence>
<dbReference type="GO" id="GO:0005737">
    <property type="term" value="C:cytoplasm"/>
    <property type="evidence" value="ECO:0000318"/>
    <property type="project" value="GO_Central"/>
</dbReference>
<organism evidence="3 4">
    <name type="scientific">Paramecium tetraurelia</name>
    <dbReference type="NCBI Taxonomy" id="5888"/>
    <lineage>
        <taxon>Eukaryota</taxon>
        <taxon>Sar</taxon>
        <taxon>Alveolata</taxon>
        <taxon>Ciliophora</taxon>
        <taxon>Intramacronucleata</taxon>
        <taxon>Oligohymenophorea</taxon>
        <taxon>Peniculida</taxon>
        <taxon>Parameciidae</taxon>
        <taxon>Paramecium</taxon>
    </lineage>
</organism>
<feature type="coiled-coil region" evidence="1">
    <location>
        <begin position="722"/>
        <end position="820"/>
    </location>
</feature>
<dbReference type="Proteomes" id="UP000000600">
    <property type="component" value="Unassembled WGS sequence"/>
</dbReference>
<dbReference type="GO" id="GO:0004674">
    <property type="term" value="F:protein serine/threonine kinase activity"/>
    <property type="evidence" value="ECO:0000318"/>
    <property type="project" value="GO_Central"/>
</dbReference>
<accession>A0CIP5</accession>
<dbReference type="GeneID" id="5023844"/>
<reference evidence="3 4" key="1">
    <citation type="journal article" date="2006" name="Nature">
        <title>Global trends of whole-genome duplications revealed by the ciliate Paramecium tetraurelia.</title>
        <authorList>
            <consortium name="Genoscope"/>
            <person name="Aury J.-M."/>
            <person name="Jaillon O."/>
            <person name="Duret L."/>
            <person name="Noel B."/>
            <person name="Jubin C."/>
            <person name="Porcel B.M."/>
            <person name="Segurens B."/>
            <person name="Daubin V."/>
            <person name="Anthouard V."/>
            <person name="Aiach N."/>
            <person name="Arnaiz O."/>
            <person name="Billaut A."/>
            <person name="Beisson J."/>
            <person name="Blanc I."/>
            <person name="Bouhouche K."/>
            <person name="Camara F."/>
            <person name="Duharcourt S."/>
            <person name="Guigo R."/>
            <person name="Gogendeau D."/>
            <person name="Katinka M."/>
            <person name="Keller A.-M."/>
            <person name="Kissmehl R."/>
            <person name="Klotz C."/>
            <person name="Koll F."/>
            <person name="Le Moue A."/>
            <person name="Lepere C."/>
            <person name="Malinsky S."/>
            <person name="Nowacki M."/>
            <person name="Nowak J.K."/>
            <person name="Plattner H."/>
            <person name="Poulain J."/>
            <person name="Ruiz F."/>
            <person name="Serrano V."/>
            <person name="Zagulski M."/>
            <person name="Dessen P."/>
            <person name="Betermier M."/>
            <person name="Weissenbach J."/>
            <person name="Scarpelli C."/>
            <person name="Schachter V."/>
            <person name="Sperling L."/>
            <person name="Meyer E."/>
            <person name="Cohen J."/>
            <person name="Wincker P."/>
        </authorList>
    </citation>
    <scope>NUCLEOTIDE SEQUENCE [LARGE SCALE GENOMIC DNA]</scope>
    <source>
        <strain evidence="3 4">Stock d4-2</strain>
    </source>
</reference>
<dbReference type="EMBL" id="CT868085">
    <property type="protein sequence ID" value="CAK70662.1"/>
    <property type="molecule type" value="Genomic_DNA"/>
</dbReference>
<name>A0CIP5_PARTE</name>
<protein>
    <recommendedName>
        <fullName evidence="2">Protein kinase domain-containing protein</fullName>
    </recommendedName>
</protein>
<dbReference type="OMA" id="AEMDFYQ"/>
<dbReference type="SMART" id="SM00220">
    <property type="entry name" value="S_TKc"/>
    <property type="match status" value="1"/>
</dbReference>
<dbReference type="InterPro" id="IPR000719">
    <property type="entry name" value="Prot_kinase_dom"/>
</dbReference>
<sequence>MTVILQLKKGSGAQGAVYQGFIKNKNEQVAIKINTELSERESQILNFIKIQKQKHLIRIDAIENYQNQVIIVMELAEMDFYQFMATDQFKATSIEERNQFFYQVHQLFIQMIQGVQEFHNLGYFHRDLKPENFVLCRNQNQNLVIKLIDFGISKQQEDGLQSMKVGTPFYMTKEILNNETYSKSIDVWALGCIWYEILTGKTFIEGNNVQQIILYINGVSQVEIDFKIDQLKRIQNEQKEILKQMICIDKNKRISLDDAIKKLNEFFKKNDIEKIEAELKKEYEEKEKQLNLEKQKKIEELQQQLEQEKEIQIQLYQQQLKSEYDQKIQKKEIELKKNLELKQGQDKENREQQLLQQTISYQNEINQFKTQCELDYKQKLNEQKQRESLEKKQKIENEEMKKKINEQAKQQYEIELNKILKQQQLEADNQQKKAQFQNKRQSYGQVLSLLKDSIQNAISTMNQQKQIIIEVQLENQDKQYLLNSIQKFINDKEQELNQLYQEQENFNSLDENVQFSKFVELETRYKNQIQIHSEEKSIVDIQIYKFMADQVKKQEQMANYVKKQEQMAREERQLQEEQKNKQEMKNLNFKFQMLNNQYIESQKQIQEIMKICENYFQYNQTITNNFQRLKDNSNQIASRINYVQQYLNSTQMVTIEQIQLIKFEIQEIQKQFQTLEVNIISVNESISIYEQEQKKQMQQYLGQIQDIEYKIHIQIQQYNLTNNTILIQLQEKQQLMKQLSQKLDNLIISNISESIKEFMEIQQKYEEIKSQVRKLAETLQNEQLSLTKIKLISEEQKKFQKELETKSNNYQQQIDELVFQLNPIQQNCNQLQNKEIIQLLNTRFQELNSLKKDAKYQFDGLIQESKQNLKTQQELNQLKEKGNIFFSELVGKKDQYQIQIIELNRIYDSIFKSEQDNKLKEIFYSLELLILTLQGQHKLIYTYIQNLKTITIMKLRNNIQQKFYKKAYDENDSVTKVEEQKLDQNSFFKDHTKRYLKEKSQQFFSKLKEIINEIDKQKLKIHFIEVEKEQKIQNEWLVKQQLIMQLNPKLLLLQNKINWALTKNSQDIDKLSEEFKKLSIEVDTLFHTIPSKEDINTFQVNFNRNKKSFMITCLLIIILKAFNFQRYAIRLKEFQETQQYKQEKRKVQLKKQIVEKKENTESAKIELQKLEQKKNTTNRDENKEKVIDAQNIMDKYKSWLQSEELIINIEEYIKDETNLDTQTKAIQTQINTQNNVKLKATIKDQKFNKEFSSEFYDQLEYCRTLGILKMQKLFYNEYF</sequence>
<dbReference type="HOGENOM" id="CLU_263371_0_0_1"/>
<feature type="coiled-coil region" evidence="1">
    <location>
        <begin position="1137"/>
        <end position="1180"/>
    </location>
</feature>
<dbReference type="GO" id="GO:0005634">
    <property type="term" value="C:nucleus"/>
    <property type="evidence" value="ECO:0000318"/>
    <property type="project" value="GO_Central"/>
</dbReference>
<feature type="domain" description="Protein kinase" evidence="2">
    <location>
        <begin position="3"/>
        <end position="267"/>
    </location>
</feature>
<dbReference type="STRING" id="5888.A0CIP5"/>
<dbReference type="eggNOG" id="KOG0665">
    <property type="taxonomic scope" value="Eukaryota"/>
</dbReference>
<dbReference type="RefSeq" id="XP_001438059.1">
    <property type="nucleotide sequence ID" value="XM_001438022.1"/>
</dbReference>
<keyword evidence="1" id="KW-0175">Coiled coil</keyword>
<dbReference type="SUPFAM" id="SSF56112">
    <property type="entry name" value="Protein kinase-like (PK-like)"/>
    <property type="match status" value="1"/>
</dbReference>
<dbReference type="PANTHER" id="PTHR44167">
    <property type="entry name" value="OVARIAN-SPECIFIC SERINE/THREONINE-PROTEIN KINASE LOK-RELATED"/>
    <property type="match status" value="1"/>
</dbReference>
<dbReference type="Gene3D" id="1.10.510.10">
    <property type="entry name" value="Transferase(Phosphotransferase) domain 1"/>
    <property type="match status" value="1"/>
</dbReference>
<dbReference type="FunFam" id="1.10.510.10:FF:001341">
    <property type="entry name" value="Uncharacterized protein"/>
    <property type="match status" value="1"/>
</dbReference>
<dbReference type="InterPro" id="IPR011009">
    <property type="entry name" value="Kinase-like_dom_sf"/>
</dbReference>
<proteinExistence type="predicted"/>
<dbReference type="GO" id="GO:0005524">
    <property type="term" value="F:ATP binding"/>
    <property type="evidence" value="ECO:0007669"/>
    <property type="project" value="InterPro"/>
</dbReference>
<feature type="coiled-coil region" evidence="1">
    <location>
        <begin position="377"/>
        <end position="442"/>
    </location>
</feature>
<evidence type="ECO:0000259" key="2">
    <source>
        <dbReference type="PROSITE" id="PS50011"/>
    </source>
</evidence>
<evidence type="ECO:0000313" key="3">
    <source>
        <dbReference type="EMBL" id="CAK70662.1"/>
    </source>
</evidence>
<gene>
    <name evidence="3" type="ORF">GSPATT00007797001</name>
</gene>
<keyword evidence="4" id="KW-1185">Reference proteome</keyword>
<feature type="coiled-coil region" evidence="1">
    <location>
        <begin position="553"/>
        <end position="587"/>
    </location>
</feature>
<dbReference type="InParanoid" id="A0CIP5"/>
<evidence type="ECO:0000313" key="4">
    <source>
        <dbReference type="Proteomes" id="UP000000600"/>
    </source>
</evidence>
<dbReference type="OrthoDB" id="311681at2759"/>
<dbReference type="PROSITE" id="PS50011">
    <property type="entry name" value="PROTEIN_KINASE_DOM"/>
    <property type="match status" value="1"/>
</dbReference>
<dbReference type="KEGG" id="ptm:GSPATT00007797001"/>
<dbReference type="InterPro" id="IPR008271">
    <property type="entry name" value="Ser/Thr_kinase_AS"/>
</dbReference>
<feature type="coiled-coil region" evidence="1">
    <location>
        <begin position="269"/>
        <end position="318"/>
    </location>
</feature>
<feature type="coiled-coil region" evidence="1">
    <location>
        <begin position="482"/>
        <end position="509"/>
    </location>
</feature>
<dbReference type="PROSITE" id="PS00108">
    <property type="entry name" value="PROTEIN_KINASE_ST"/>
    <property type="match status" value="1"/>
</dbReference>